<evidence type="ECO:0000313" key="2">
    <source>
        <dbReference type="Proteomes" id="UP000010474"/>
    </source>
</evidence>
<dbReference type="Proteomes" id="UP000010474">
    <property type="component" value="Chromosome"/>
</dbReference>
<dbReference type="InterPro" id="IPR011990">
    <property type="entry name" value="TPR-like_helical_dom_sf"/>
</dbReference>
<evidence type="ECO:0000313" key="1">
    <source>
        <dbReference type="EMBL" id="AFZ58620.1"/>
    </source>
</evidence>
<dbReference type="RefSeq" id="WP_015215246.1">
    <property type="nucleotide sequence ID" value="NC_019771.1"/>
</dbReference>
<sequence length="191" mass="22506">MSKAKAILEFWFGHPHESDYGKPQQFWFHKQPEIDEEIRTRFLEDYQKAAMGYLDDWINTPETCLALILLLDQFSRNMFRDTPEAFATDWEALSAAQHAVAQGFDRELLPVQRWFIYLPFEHSENLAHQRQCVKLFQQLSHDSDSIIAIESAFDHMKIISRFGRFPHRNQILGRLSTPEEEEFLQQPGSSF</sequence>
<dbReference type="Gene3D" id="1.25.40.10">
    <property type="entry name" value="Tetratricopeptide repeat domain"/>
    <property type="match status" value="1"/>
</dbReference>
<dbReference type="AlphaFoldDB" id="K9ZJW3"/>
<dbReference type="HOGENOM" id="CLU_065010_2_1_3"/>
<gene>
    <name evidence="1" type="ordered locus">Anacy_3212</name>
</gene>
<dbReference type="KEGG" id="acy:Anacy_3212"/>
<dbReference type="EMBL" id="CP003659">
    <property type="protein sequence ID" value="AFZ58620.1"/>
    <property type="molecule type" value="Genomic_DNA"/>
</dbReference>
<dbReference type="Gene3D" id="1.20.58.320">
    <property type="entry name" value="TPR-like"/>
    <property type="match status" value="1"/>
</dbReference>
<organism evidence="1 2">
    <name type="scientific">Anabaena cylindrica (strain ATCC 27899 / PCC 7122)</name>
    <dbReference type="NCBI Taxonomy" id="272123"/>
    <lineage>
        <taxon>Bacteria</taxon>
        <taxon>Bacillati</taxon>
        <taxon>Cyanobacteriota</taxon>
        <taxon>Cyanophyceae</taxon>
        <taxon>Nostocales</taxon>
        <taxon>Nostocaceae</taxon>
        <taxon>Anabaena</taxon>
    </lineage>
</organism>
<dbReference type="SUPFAM" id="SSF48452">
    <property type="entry name" value="TPR-like"/>
    <property type="match status" value="1"/>
</dbReference>
<dbReference type="Pfam" id="PF06041">
    <property type="entry name" value="DUF924"/>
    <property type="match status" value="1"/>
</dbReference>
<evidence type="ECO:0008006" key="3">
    <source>
        <dbReference type="Google" id="ProtNLM"/>
    </source>
</evidence>
<reference evidence="2" key="1">
    <citation type="journal article" date="2013" name="Proc. Natl. Acad. Sci. U.S.A.">
        <title>Improving the coverage of the cyanobacterial phylum using diversity-driven genome sequencing.</title>
        <authorList>
            <person name="Shih P.M."/>
            <person name="Wu D."/>
            <person name="Latifi A."/>
            <person name="Axen S.D."/>
            <person name="Fewer D.P."/>
            <person name="Talla E."/>
            <person name="Calteau A."/>
            <person name="Cai F."/>
            <person name="Tandeau de Marsac N."/>
            <person name="Rippka R."/>
            <person name="Herdman M."/>
            <person name="Sivonen K."/>
            <person name="Coursin T."/>
            <person name="Laurent T."/>
            <person name="Goodwin L."/>
            <person name="Nolan M."/>
            <person name="Davenport K.W."/>
            <person name="Han C.S."/>
            <person name="Rubin E.M."/>
            <person name="Eisen J.A."/>
            <person name="Woyke T."/>
            <person name="Gugger M."/>
            <person name="Kerfeld C.A."/>
        </authorList>
    </citation>
    <scope>NUCLEOTIDE SEQUENCE [LARGE SCALE GENOMIC DNA]</scope>
    <source>
        <strain evidence="2">ATCC 27899 / PCC 7122</strain>
    </source>
</reference>
<accession>K9ZJW3</accession>
<dbReference type="eggNOG" id="COG3803">
    <property type="taxonomic scope" value="Bacteria"/>
</dbReference>
<protein>
    <recommendedName>
        <fullName evidence="3">DUF924 domain-containing protein</fullName>
    </recommendedName>
</protein>
<proteinExistence type="predicted"/>
<dbReference type="OrthoDB" id="7593450at2"/>
<name>K9ZJW3_ANACC</name>
<dbReference type="InterPro" id="IPR010323">
    <property type="entry name" value="DUF924"/>
</dbReference>
<dbReference type="PATRIC" id="fig|272123.3.peg.3504"/>
<keyword evidence="2" id="KW-1185">Reference proteome</keyword>